<dbReference type="EMBL" id="UINC01063437">
    <property type="protein sequence ID" value="SVB91078.1"/>
    <property type="molecule type" value="Genomic_DNA"/>
</dbReference>
<organism evidence="1">
    <name type="scientific">marine metagenome</name>
    <dbReference type="NCBI Taxonomy" id="408172"/>
    <lineage>
        <taxon>unclassified sequences</taxon>
        <taxon>metagenomes</taxon>
        <taxon>ecological metagenomes</taxon>
    </lineage>
</organism>
<sequence length="147" mass="17592">MAVLLCFLCFSSVVDAKEFQKEFEEPNVDQMVEWIPEEVPRTVSMYFDTNGDGAYDLIIAYHLIDAYACKEFCSIELREFDDHWVLVSSIGSNPYSYFVIKKWSVWKNAKDEDWRSVEKTSDKVYKYKRYEDWYENEFLKLWPDQAP</sequence>
<name>A0A382HUW2_9ZZZZ</name>
<protein>
    <submittedName>
        <fullName evidence="1">Uncharacterized protein</fullName>
    </submittedName>
</protein>
<evidence type="ECO:0000313" key="1">
    <source>
        <dbReference type="EMBL" id="SVB91078.1"/>
    </source>
</evidence>
<dbReference type="AlphaFoldDB" id="A0A382HUW2"/>
<accession>A0A382HUW2</accession>
<gene>
    <name evidence="1" type="ORF">METZ01_LOCUS243932</name>
</gene>
<proteinExistence type="predicted"/>
<reference evidence="1" key="1">
    <citation type="submission" date="2018-05" db="EMBL/GenBank/DDBJ databases">
        <authorList>
            <person name="Lanie J.A."/>
            <person name="Ng W.-L."/>
            <person name="Kazmierczak K.M."/>
            <person name="Andrzejewski T.M."/>
            <person name="Davidsen T.M."/>
            <person name="Wayne K.J."/>
            <person name="Tettelin H."/>
            <person name="Glass J.I."/>
            <person name="Rusch D."/>
            <person name="Podicherti R."/>
            <person name="Tsui H.-C.T."/>
            <person name="Winkler M.E."/>
        </authorList>
    </citation>
    <scope>NUCLEOTIDE SEQUENCE</scope>
</reference>